<name>A0ACB9K6A9_9ASTR</name>
<evidence type="ECO:0000313" key="1">
    <source>
        <dbReference type="EMBL" id="KAI3827773.1"/>
    </source>
</evidence>
<dbReference type="Proteomes" id="UP001056120">
    <property type="component" value="Linkage Group LG01"/>
</dbReference>
<proteinExistence type="predicted"/>
<evidence type="ECO:0000313" key="2">
    <source>
        <dbReference type="Proteomes" id="UP001056120"/>
    </source>
</evidence>
<comment type="caution">
    <text evidence="1">The sequence shown here is derived from an EMBL/GenBank/DDBJ whole genome shotgun (WGS) entry which is preliminary data.</text>
</comment>
<protein>
    <submittedName>
        <fullName evidence="1">Uncharacterized protein</fullName>
    </submittedName>
</protein>
<gene>
    <name evidence="1" type="ORF">L1987_01856</name>
</gene>
<sequence length="249" mass="28516">MVDEGASKGKKVVGEGGERPREGFMKSARESGRREEARRKLRKERFPTLEPHFVTEEEAEEDALAQESLRACVRSPPPTQPASRSHSQMHTHKKIFRDKELESKHHRPTKVLKRFEDVSLENPEEMAEEIRVLRGQIDEENEEEKEEEKESEQKEKSDKVDDGGGGSGVVGYEEEVIDDDDNDDDMPADFNQEGQTEKPEYETTDGKNVDAEIPIDSYGWSKPVKPVPLQLYQNIKVKKCNEPKSGFRY</sequence>
<reference evidence="1 2" key="2">
    <citation type="journal article" date="2022" name="Mol. Ecol. Resour.">
        <title>The genomes of chicory, endive, great burdock and yacon provide insights into Asteraceae paleo-polyploidization history and plant inulin production.</title>
        <authorList>
            <person name="Fan W."/>
            <person name="Wang S."/>
            <person name="Wang H."/>
            <person name="Wang A."/>
            <person name="Jiang F."/>
            <person name="Liu H."/>
            <person name="Zhao H."/>
            <person name="Xu D."/>
            <person name="Zhang Y."/>
        </authorList>
    </citation>
    <scope>NUCLEOTIDE SEQUENCE [LARGE SCALE GENOMIC DNA]</scope>
    <source>
        <strain evidence="2">cv. Yunnan</strain>
        <tissue evidence="1">Leaves</tissue>
    </source>
</reference>
<dbReference type="EMBL" id="CM042018">
    <property type="protein sequence ID" value="KAI3827773.1"/>
    <property type="molecule type" value="Genomic_DNA"/>
</dbReference>
<keyword evidence="2" id="KW-1185">Reference proteome</keyword>
<accession>A0ACB9K6A9</accession>
<reference evidence="2" key="1">
    <citation type="journal article" date="2022" name="Mol. Ecol. Resour.">
        <title>The genomes of chicory, endive, great burdock and yacon provide insights into Asteraceae palaeo-polyploidization history and plant inulin production.</title>
        <authorList>
            <person name="Fan W."/>
            <person name="Wang S."/>
            <person name="Wang H."/>
            <person name="Wang A."/>
            <person name="Jiang F."/>
            <person name="Liu H."/>
            <person name="Zhao H."/>
            <person name="Xu D."/>
            <person name="Zhang Y."/>
        </authorList>
    </citation>
    <scope>NUCLEOTIDE SEQUENCE [LARGE SCALE GENOMIC DNA]</scope>
    <source>
        <strain evidence="2">cv. Yunnan</strain>
    </source>
</reference>
<organism evidence="1 2">
    <name type="scientific">Smallanthus sonchifolius</name>
    <dbReference type="NCBI Taxonomy" id="185202"/>
    <lineage>
        <taxon>Eukaryota</taxon>
        <taxon>Viridiplantae</taxon>
        <taxon>Streptophyta</taxon>
        <taxon>Embryophyta</taxon>
        <taxon>Tracheophyta</taxon>
        <taxon>Spermatophyta</taxon>
        <taxon>Magnoliopsida</taxon>
        <taxon>eudicotyledons</taxon>
        <taxon>Gunneridae</taxon>
        <taxon>Pentapetalae</taxon>
        <taxon>asterids</taxon>
        <taxon>campanulids</taxon>
        <taxon>Asterales</taxon>
        <taxon>Asteraceae</taxon>
        <taxon>Asteroideae</taxon>
        <taxon>Heliantheae alliance</taxon>
        <taxon>Millerieae</taxon>
        <taxon>Smallanthus</taxon>
    </lineage>
</organism>